<evidence type="ECO:0000313" key="4">
    <source>
        <dbReference type="EMBL" id="STL02324.1"/>
    </source>
</evidence>
<dbReference type="EMBL" id="UARW01000010">
    <property type="protein sequence ID" value="SQD00558.1"/>
    <property type="molecule type" value="Genomic_DNA"/>
</dbReference>
<evidence type="ECO:0000313" key="8">
    <source>
        <dbReference type="Proteomes" id="UP000254718"/>
    </source>
</evidence>
<dbReference type="Proteomes" id="UP000254718">
    <property type="component" value="Unassembled WGS sequence"/>
</dbReference>
<protein>
    <submittedName>
        <fullName evidence="5">Uncharacterized protein</fullName>
    </submittedName>
</protein>
<evidence type="ECO:0000313" key="7">
    <source>
        <dbReference type="Proteomes" id="UP000250991"/>
    </source>
</evidence>
<evidence type="ECO:0000313" key="10">
    <source>
        <dbReference type="Proteomes" id="UP000255543"/>
    </source>
</evidence>
<accession>A0A2A3WMA8</accession>
<dbReference type="Proteomes" id="UP000250991">
    <property type="component" value="Unassembled WGS sequence"/>
</dbReference>
<evidence type="ECO:0000313" key="6">
    <source>
        <dbReference type="EMBL" id="STO41429.1"/>
    </source>
</evidence>
<dbReference type="EMBL" id="UGFE01000002">
    <property type="protein sequence ID" value="STM21280.1"/>
    <property type="molecule type" value="Genomic_DNA"/>
</dbReference>
<dbReference type="EMBL" id="CP031546">
    <property type="protein sequence ID" value="AXO08982.1"/>
    <property type="molecule type" value="Genomic_DNA"/>
</dbReference>
<evidence type="ECO:0000313" key="11">
    <source>
        <dbReference type="Proteomes" id="UP000256244"/>
    </source>
</evidence>
<reference evidence="1 11" key="2">
    <citation type="submission" date="2018-08" db="EMBL/GenBank/DDBJ databases">
        <title>Complete genome sequencing and genomic characterization of five Escherichia coli strains co-producing MCR-1 and ESBLs from different origins in China.</title>
        <authorList>
            <person name="Bai L."/>
        </authorList>
    </citation>
    <scope>NUCLEOTIDE SEQUENCE [LARGE SCALE GENOMIC DNA]</scope>
    <source>
        <strain evidence="1">Cq9</strain>
        <strain evidence="11">cq9</strain>
    </source>
</reference>
<organism evidence="5 8">
    <name type="scientific">Escherichia coli</name>
    <dbReference type="NCBI Taxonomy" id="562"/>
    <lineage>
        <taxon>Bacteria</taxon>
        <taxon>Pseudomonadati</taxon>
        <taxon>Pseudomonadota</taxon>
        <taxon>Gammaproteobacteria</taxon>
        <taxon>Enterobacterales</taxon>
        <taxon>Enterobacteriaceae</taxon>
        <taxon>Escherichia</taxon>
    </lineage>
</organism>
<evidence type="ECO:0000313" key="5">
    <source>
        <dbReference type="EMBL" id="STM21280.1"/>
    </source>
</evidence>
<evidence type="ECO:0000313" key="9">
    <source>
        <dbReference type="Proteomes" id="UP000255164"/>
    </source>
</evidence>
<dbReference type="EMBL" id="UGEB01000001">
    <property type="protein sequence ID" value="STL02324.1"/>
    <property type="molecule type" value="Genomic_DNA"/>
</dbReference>
<dbReference type="Proteomes" id="UP000255543">
    <property type="component" value="Unassembled WGS sequence"/>
</dbReference>
<evidence type="ECO:0000313" key="2">
    <source>
        <dbReference type="EMBL" id="SQD00558.1"/>
    </source>
</evidence>
<evidence type="ECO:0000313" key="1">
    <source>
        <dbReference type="EMBL" id="AXO08982.1"/>
    </source>
</evidence>
<gene>
    <name evidence="1" type="ORF">DS732_22990</name>
    <name evidence="3" type="ORF">NCTC10082_03076</name>
    <name evidence="2" type="ORF">NCTC8009_00955</name>
    <name evidence="4" type="ORF">NCTC8179_05520</name>
    <name evidence="6" type="ORF">NCTC8179_07042</name>
    <name evidence="5" type="ORF">NCTC8333_00106</name>
</gene>
<dbReference type="RefSeq" id="WP_001204000.1">
    <property type="nucleotide sequence ID" value="NZ_AP025180.1"/>
</dbReference>
<accession>A0A236LP15</accession>
<proteinExistence type="predicted"/>
<dbReference type="Proteomes" id="UP000255164">
    <property type="component" value="Unassembled WGS sequence"/>
</dbReference>
<dbReference type="EMBL" id="UFZA01000001">
    <property type="protein sequence ID" value="STE04647.1"/>
    <property type="molecule type" value="Genomic_DNA"/>
</dbReference>
<reference evidence="7 8" key="1">
    <citation type="submission" date="2018-06" db="EMBL/GenBank/DDBJ databases">
        <authorList>
            <consortium name="Pathogen Informatics"/>
            <person name="Doyle S."/>
        </authorList>
    </citation>
    <scope>NUCLEOTIDE SEQUENCE [LARGE SCALE GENOMIC DNA]</scope>
    <source>
        <strain evidence="3 9">NCTC10082</strain>
        <strain evidence="2 7">NCTC8009</strain>
        <strain evidence="4 10">NCTC8179</strain>
        <strain evidence="5 8">NCTC8333</strain>
    </source>
</reference>
<sequence length="98" mass="10995">MRDCLRESMKAAMSSMPDEESRWSLRVDADWHRVNLLAGIAFVGKALEESQLRENPITYSRDEICQLAGFLQTAPALIGCMAELMECYDQQAGEVSHA</sequence>
<dbReference type="AlphaFoldDB" id="A0A2A3WMA8"/>
<dbReference type="EMBL" id="UGEB01000004">
    <property type="protein sequence ID" value="STO41429.1"/>
    <property type="molecule type" value="Genomic_DNA"/>
</dbReference>
<evidence type="ECO:0000313" key="3">
    <source>
        <dbReference type="EMBL" id="STE04647.1"/>
    </source>
</evidence>
<dbReference type="Proteomes" id="UP000256244">
    <property type="component" value="Chromosome"/>
</dbReference>
<name>A0A2A3WMA8_ECOLX</name>